<reference evidence="1" key="1">
    <citation type="submission" date="2021-02" db="EMBL/GenBank/DDBJ databases">
        <authorList>
            <consortium name="DOE Joint Genome Institute"/>
            <person name="Ahrendt S."/>
            <person name="Looney B.P."/>
            <person name="Miyauchi S."/>
            <person name="Morin E."/>
            <person name="Drula E."/>
            <person name="Courty P.E."/>
            <person name="Chicoki N."/>
            <person name="Fauchery L."/>
            <person name="Kohler A."/>
            <person name="Kuo A."/>
            <person name="Labutti K."/>
            <person name="Pangilinan J."/>
            <person name="Lipzen A."/>
            <person name="Riley R."/>
            <person name="Andreopoulos W."/>
            <person name="He G."/>
            <person name="Johnson J."/>
            <person name="Barry K.W."/>
            <person name="Grigoriev I.V."/>
            <person name="Nagy L."/>
            <person name="Hibbett D."/>
            <person name="Henrissat B."/>
            <person name="Matheny P.B."/>
            <person name="Labbe J."/>
            <person name="Martin F."/>
        </authorList>
    </citation>
    <scope>NUCLEOTIDE SEQUENCE</scope>
    <source>
        <strain evidence="1">FP105234-sp</strain>
    </source>
</reference>
<evidence type="ECO:0000313" key="2">
    <source>
        <dbReference type="Proteomes" id="UP000814033"/>
    </source>
</evidence>
<proteinExistence type="predicted"/>
<organism evidence="1 2">
    <name type="scientific">Auriscalpium vulgare</name>
    <dbReference type="NCBI Taxonomy" id="40419"/>
    <lineage>
        <taxon>Eukaryota</taxon>
        <taxon>Fungi</taxon>
        <taxon>Dikarya</taxon>
        <taxon>Basidiomycota</taxon>
        <taxon>Agaricomycotina</taxon>
        <taxon>Agaricomycetes</taxon>
        <taxon>Russulales</taxon>
        <taxon>Auriscalpiaceae</taxon>
        <taxon>Auriscalpium</taxon>
    </lineage>
</organism>
<sequence length="556" mass="59701">MSTDVAALRAQLKAFERDFKQQHGHGPSVDDIKAAGHAERYKLYKKLSKKAPSSSSSQFPNASQLDARPSTPPRSLPRRPEPSASIIPKSRAIVTEIASSANPFSPVKDKGKQKEKHSNDPPLPSPFATSGKVKSAKPLPERLLSPDPFPLIDPPPPHQTRHPGPSNPVSRARKRLRGEPVSPSPVKEKRARVVSEAVLPFPQLSTLVAEDSDADDEVADAKELSFVADSPAKPLPKGKLLFDEDLSVSLSATLMAAKSTLKRSKSKSASNRGGNALLGARSQRARSMSRSSDELPQVDNHQKLPSMPEMKPADHKAQKASATISKRARMNGFAFAKDNLFEVVEAAPSVPLSGSQQGPTEGRSAKRPLDDEDDSSSQHPIRLPLLPPSPPPAGTGSGASYKGKGKAASRKKPKLLVGTAADEESSSSDEMRVKVREFTYRRPARDPDADFDPILGLGASDRPQTTHSLGPASDDEAGDLDVSLPDDLRRLLAIDPTMALDTHETGVVKNVLYGVRTTHYDGEKGGDVWDAGEVGGGTEGEEDWESEPVPWEVGEL</sequence>
<keyword evidence="2" id="KW-1185">Reference proteome</keyword>
<dbReference type="Proteomes" id="UP000814033">
    <property type="component" value="Unassembled WGS sequence"/>
</dbReference>
<reference evidence="1" key="2">
    <citation type="journal article" date="2022" name="New Phytol.">
        <title>Evolutionary transition to the ectomycorrhizal habit in the genomes of a hyperdiverse lineage of mushroom-forming fungi.</title>
        <authorList>
            <person name="Looney B."/>
            <person name="Miyauchi S."/>
            <person name="Morin E."/>
            <person name="Drula E."/>
            <person name="Courty P.E."/>
            <person name="Kohler A."/>
            <person name="Kuo A."/>
            <person name="LaButti K."/>
            <person name="Pangilinan J."/>
            <person name="Lipzen A."/>
            <person name="Riley R."/>
            <person name="Andreopoulos W."/>
            <person name="He G."/>
            <person name="Johnson J."/>
            <person name="Nolan M."/>
            <person name="Tritt A."/>
            <person name="Barry K.W."/>
            <person name="Grigoriev I.V."/>
            <person name="Nagy L.G."/>
            <person name="Hibbett D."/>
            <person name="Henrissat B."/>
            <person name="Matheny P.B."/>
            <person name="Labbe J."/>
            <person name="Martin F.M."/>
        </authorList>
    </citation>
    <scope>NUCLEOTIDE SEQUENCE</scope>
    <source>
        <strain evidence="1">FP105234-sp</strain>
    </source>
</reference>
<protein>
    <submittedName>
        <fullName evidence="1">Uncharacterized protein</fullName>
    </submittedName>
</protein>
<accession>A0ACB8RDJ7</accession>
<gene>
    <name evidence="1" type="ORF">FA95DRAFT_1610636</name>
</gene>
<dbReference type="EMBL" id="MU276095">
    <property type="protein sequence ID" value="KAI0041894.1"/>
    <property type="molecule type" value="Genomic_DNA"/>
</dbReference>
<comment type="caution">
    <text evidence="1">The sequence shown here is derived from an EMBL/GenBank/DDBJ whole genome shotgun (WGS) entry which is preliminary data.</text>
</comment>
<name>A0ACB8RDJ7_9AGAM</name>
<evidence type="ECO:0000313" key="1">
    <source>
        <dbReference type="EMBL" id="KAI0041894.1"/>
    </source>
</evidence>